<keyword evidence="2" id="KW-1185">Reference proteome</keyword>
<name>A0A8J6C743_DIALT</name>
<sequence>MRLVGARGAHAAAHLASCAGRALERARTAEPSMLAAVGLTAAALLALHRRLVRRAAEDAERRVLLALERRIRAASVALEALRKVSGAHAGAIAFLQASRRVESGANGDDEADGDDGCAVDGAGACGTGAPHGLAPVDEAESDDMALAAPRDLLATSVFELATGGTPAAFDGRPTAWALRVYGARRARRRRDG</sequence>
<evidence type="ECO:0000313" key="1">
    <source>
        <dbReference type="EMBL" id="KAG8460671.1"/>
    </source>
</evidence>
<dbReference type="Proteomes" id="UP000751190">
    <property type="component" value="Unassembled WGS sequence"/>
</dbReference>
<accession>A0A8J6C743</accession>
<reference evidence="1" key="1">
    <citation type="submission" date="2021-05" db="EMBL/GenBank/DDBJ databases">
        <title>The genome of the haptophyte Pavlova lutheri (Diacronema luteri, Pavlovales) - a model for lipid biosynthesis in eukaryotic algae.</title>
        <authorList>
            <person name="Hulatt C.J."/>
            <person name="Posewitz M.C."/>
        </authorList>
    </citation>
    <scope>NUCLEOTIDE SEQUENCE</scope>
    <source>
        <strain evidence="1">NIVA-4/92</strain>
    </source>
</reference>
<dbReference type="AlphaFoldDB" id="A0A8J6C743"/>
<protein>
    <submittedName>
        <fullName evidence="1">Uncharacterized protein</fullName>
    </submittedName>
</protein>
<proteinExistence type="predicted"/>
<organism evidence="1 2">
    <name type="scientific">Diacronema lutheri</name>
    <name type="common">Unicellular marine alga</name>
    <name type="synonym">Monochrysis lutheri</name>
    <dbReference type="NCBI Taxonomy" id="2081491"/>
    <lineage>
        <taxon>Eukaryota</taxon>
        <taxon>Haptista</taxon>
        <taxon>Haptophyta</taxon>
        <taxon>Pavlovophyceae</taxon>
        <taxon>Pavlovales</taxon>
        <taxon>Pavlovaceae</taxon>
        <taxon>Diacronema</taxon>
    </lineage>
</organism>
<dbReference type="EMBL" id="JAGTXO010000031">
    <property type="protein sequence ID" value="KAG8460671.1"/>
    <property type="molecule type" value="Genomic_DNA"/>
</dbReference>
<comment type="caution">
    <text evidence="1">The sequence shown here is derived from an EMBL/GenBank/DDBJ whole genome shotgun (WGS) entry which is preliminary data.</text>
</comment>
<evidence type="ECO:0000313" key="2">
    <source>
        <dbReference type="Proteomes" id="UP000751190"/>
    </source>
</evidence>
<gene>
    <name evidence="1" type="ORF">KFE25_011446</name>
</gene>